<feature type="compositionally biased region" description="Basic residues" evidence="1">
    <location>
        <begin position="28"/>
        <end position="38"/>
    </location>
</feature>
<sequence>MVVEDVAMEEAPGLTIWIRIWKQETRERRLRSGHHPAPARREKACDGEERERATARRERERRERERRRKRERESSTARVSGLREFSAELRFSFCMRQKGGRISFYRKGEGNPRPLPYGP</sequence>
<protein>
    <submittedName>
        <fullName evidence="2">Uncharacterized protein</fullName>
    </submittedName>
</protein>
<feature type="compositionally biased region" description="Basic and acidic residues" evidence="1">
    <location>
        <begin position="39"/>
        <end position="63"/>
    </location>
</feature>
<feature type="region of interest" description="Disordered" evidence="1">
    <location>
        <begin position="28"/>
        <end position="80"/>
    </location>
</feature>
<evidence type="ECO:0000313" key="2">
    <source>
        <dbReference type="EMBL" id="KAF2603134.1"/>
    </source>
</evidence>
<dbReference type="AlphaFoldDB" id="A0A8S9L6Y2"/>
<name>A0A8S9L6Y2_BRACR</name>
<reference evidence="2" key="1">
    <citation type="submission" date="2019-12" db="EMBL/GenBank/DDBJ databases">
        <title>Genome sequencing and annotation of Brassica cretica.</title>
        <authorList>
            <person name="Studholme D.J."/>
            <person name="Sarris P.F."/>
        </authorList>
    </citation>
    <scope>NUCLEOTIDE SEQUENCE</scope>
    <source>
        <strain evidence="2">PFS-102/07</strain>
        <tissue evidence="2">Leaf</tissue>
    </source>
</reference>
<comment type="caution">
    <text evidence="2">The sequence shown here is derived from an EMBL/GenBank/DDBJ whole genome shotgun (WGS) entry which is preliminary data.</text>
</comment>
<proteinExistence type="predicted"/>
<gene>
    <name evidence="2" type="ORF">F2Q70_00026390</name>
</gene>
<dbReference type="EMBL" id="QGKY02000094">
    <property type="protein sequence ID" value="KAF2603134.1"/>
    <property type="molecule type" value="Genomic_DNA"/>
</dbReference>
<accession>A0A8S9L6Y2</accession>
<organism evidence="2">
    <name type="scientific">Brassica cretica</name>
    <name type="common">Mustard</name>
    <dbReference type="NCBI Taxonomy" id="69181"/>
    <lineage>
        <taxon>Eukaryota</taxon>
        <taxon>Viridiplantae</taxon>
        <taxon>Streptophyta</taxon>
        <taxon>Embryophyta</taxon>
        <taxon>Tracheophyta</taxon>
        <taxon>Spermatophyta</taxon>
        <taxon>Magnoliopsida</taxon>
        <taxon>eudicotyledons</taxon>
        <taxon>Gunneridae</taxon>
        <taxon>Pentapetalae</taxon>
        <taxon>rosids</taxon>
        <taxon>malvids</taxon>
        <taxon>Brassicales</taxon>
        <taxon>Brassicaceae</taxon>
        <taxon>Brassiceae</taxon>
        <taxon>Brassica</taxon>
    </lineage>
</organism>
<evidence type="ECO:0000256" key="1">
    <source>
        <dbReference type="SAM" id="MobiDB-lite"/>
    </source>
</evidence>